<dbReference type="Proteomes" id="UP000465607">
    <property type="component" value="Unassembled WGS sequence"/>
</dbReference>
<accession>A0A7X2M9M1</accession>
<evidence type="ECO:0000313" key="2">
    <source>
        <dbReference type="Proteomes" id="UP000465607"/>
    </source>
</evidence>
<name>A0A7X2M9M1_9FIRM</name>
<dbReference type="AlphaFoldDB" id="A0A7X2M9M1"/>
<sequence length="150" mass="17751">MEAIQTLNPADVWEMVQKAIVWLAGIGIVIDITPGIKVQPVRWLIKQLGNLMNHDMKEQLDQLQKDFTDHKVDSWRMEILEFQSSCINHRRHTKEEFDHIIDILAKYDKYIKDRKLTNGQVDVAHEYILEIYKECMRTNDFALSKPEEEQ</sequence>
<evidence type="ECO:0000313" key="1">
    <source>
        <dbReference type="EMBL" id="MSD26475.1"/>
    </source>
</evidence>
<comment type="caution">
    <text evidence="1">The sequence shown here is derived from an EMBL/GenBank/DDBJ whole genome shotgun (WGS) entry which is preliminary data.</text>
</comment>
<gene>
    <name evidence="1" type="ORF">GKE44_04685</name>
</gene>
<dbReference type="EMBL" id="WKQV01000004">
    <property type="protein sequence ID" value="MSD26475.1"/>
    <property type="molecule type" value="Genomic_DNA"/>
</dbReference>
<reference evidence="1 2" key="1">
    <citation type="journal article" date="2019" name="Nat. Med.">
        <title>A library of human gut bacterial isolates paired with longitudinal multiomics data enables mechanistic microbiome research.</title>
        <authorList>
            <person name="Poyet M."/>
            <person name="Groussin M."/>
            <person name="Gibbons S.M."/>
            <person name="Avila-Pacheco J."/>
            <person name="Jiang X."/>
            <person name="Kearney S.M."/>
            <person name="Perrotta A.R."/>
            <person name="Berdy B."/>
            <person name="Zhao S."/>
            <person name="Lieberman T.D."/>
            <person name="Swanson P.K."/>
            <person name="Smith M."/>
            <person name="Roesemann S."/>
            <person name="Alexander J.E."/>
            <person name="Rich S.A."/>
            <person name="Livny J."/>
            <person name="Vlamakis H."/>
            <person name="Clish C."/>
            <person name="Bullock K."/>
            <person name="Deik A."/>
            <person name="Scott J."/>
            <person name="Pierce K.A."/>
            <person name="Xavier R.J."/>
            <person name="Alm E.J."/>
        </authorList>
    </citation>
    <scope>NUCLEOTIDE SEQUENCE [LARGE SCALE GENOMIC DNA]</scope>
    <source>
        <strain evidence="1 2">BIOML-A5</strain>
    </source>
</reference>
<dbReference type="RefSeq" id="WP_118492266.1">
    <property type="nucleotide sequence ID" value="NZ_WKQO01000004.1"/>
</dbReference>
<protein>
    <submittedName>
        <fullName evidence="1">Uncharacterized protein</fullName>
    </submittedName>
</protein>
<organism evidence="1 2">
    <name type="scientific">Agathobacter rectalis</name>
    <dbReference type="NCBI Taxonomy" id="39491"/>
    <lineage>
        <taxon>Bacteria</taxon>
        <taxon>Bacillati</taxon>
        <taxon>Bacillota</taxon>
        <taxon>Clostridia</taxon>
        <taxon>Lachnospirales</taxon>
        <taxon>Lachnospiraceae</taxon>
        <taxon>Agathobacter</taxon>
    </lineage>
</organism>
<proteinExistence type="predicted"/>